<keyword evidence="7" id="KW-1133">Transmembrane helix</keyword>
<dbReference type="AlphaFoldDB" id="A0A6N4SPU2"/>
<evidence type="ECO:0000313" key="9">
    <source>
        <dbReference type="Proteomes" id="UP000001822"/>
    </source>
</evidence>
<dbReference type="PANTHER" id="PTHR30606">
    <property type="entry name" value="LIPID A BIOSYNTHESIS LAUROYL ACYLTRANSFERASE"/>
    <property type="match status" value="1"/>
</dbReference>
<keyword evidence="3" id="KW-0997">Cell inner membrane</keyword>
<accession>A0A6N4SPU2</accession>
<evidence type="ECO:0000256" key="1">
    <source>
        <dbReference type="ARBA" id="ARBA00004533"/>
    </source>
</evidence>
<sequence>MIRFILTGISKLPFSLLYMLSSTVAFLLQYIVRYRAKVIYRNLKNSFPEKSEAEIKQITKDFYLNLTDVSFESLKLVSISKEELEKRVRITNIDVPMSTLDNGQSHLGLTSHLCNWEWLLQICAVQSKYPIDAVYKPLHNKKMDTFVYNLRARFGAHPVAMKDTLRELIKNRKTVRSMAMVADQTPPHSEIQHWATFLNQYTPFYVGGDKIGGAMQMPVLFVSMKRIKRGYYEVTFEILKNIPIAKEGHEITERYINRLEACIKEQPANWLWSHKRWKHVEAKIVRKGTVV</sequence>
<gene>
    <name evidence="8" type="primary">waaM</name>
    <name evidence="8" type="ordered locus">CHU_1078</name>
</gene>
<protein>
    <submittedName>
        <fullName evidence="8">Lauroyl/myristoyl acyltransferase</fullName>
        <ecNumber evidence="8">2.3.1.-</ecNumber>
    </submittedName>
</protein>
<feature type="transmembrane region" description="Helical" evidence="7">
    <location>
        <begin position="12"/>
        <end position="32"/>
    </location>
</feature>
<dbReference type="PANTHER" id="PTHR30606:SF10">
    <property type="entry name" value="PHOSPHATIDYLINOSITOL MANNOSIDE ACYLTRANSFERASE"/>
    <property type="match status" value="1"/>
</dbReference>
<keyword evidence="6 8" id="KW-0012">Acyltransferase</keyword>
<dbReference type="Proteomes" id="UP000001822">
    <property type="component" value="Chromosome"/>
</dbReference>
<name>A0A6N4SPU2_CYTH3</name>
<evidence type="ECO:0000256" key="5">
    <source>
        <dbReference type="ARBA" id="ARBA00023136"/>
    </source>
</evidence>
<dbReference type="InterPro" id="IPR004960">
    <property type="entry name" value="LipA_acyltrans"/>
</dbReference>
<keyword evidence="7" id="KW-0812">Transmembrane</keyword>
<keyword evidence="2" id="KW-1003">Cell membrane</keyword>
<dbReference type="GO" id="GO:0009247">
    <property type="term" value="P:glycolipid biosynthetic process"/>
    <property type="evidence" value="ECO:0007669"/>
    <property type="project" value="UniProtKB-ARBA"/>
</dbReference>
<dbReference type="GO" id="GO:0005886">
    <property type="term" value="C:plasma membrane"/>
    <property type="evidence" value="ECO:0007669"/>
    <property type="project" value="UniProtKB-SubCell"/>
</dbReference>
<dbReference type="OrthoDB" id="9801955at2"/>
<evidence type="ECO:0000256" key="3">
    <source>
        <dbReference type="ARBA" id="ARBA00022519"/>
    </source>
</evidence>
<keyword evidence="4 8" id="KW-0808">Transferase</keyword>
<dbReference type="RefSeq" id="WP_011584469.1">
    <property type="nucleotide sequence ID" value="NC_008255.1"/>
</dbReference>
<keyword evidence="5 7" id="KW-0472">Membrane</keyword>
<dbReference type="CDD" id="cd07984">
    <property type="entry name" value="LPLAT_LABLAT-like"/>
    <property type="match status" value="1"/>
</dbReference>
<organism evidence="8 9">
    <name type="scientific">Cytophaga hutchinsonii (strain ATCC 33406 / DSM 1761 / CIP 103989 / NBRC 15051 / NCIMB 9469 / D465)</name>
    <dbReference type="NCBI Taxonomy" id="269798"/>
    <lineage>
        <taxon>Bacteria</taxon>
        <taxon>Pseudomonadati</taxon>
        <taxon>Bacteroidota</taxon>
        <taxon>Cytophagia</taxon>
        <taxon>Cytophagales</taxon>
        <taxon>Cytophagaceae</taxon>
        <taxon>Cytophaga</taxon>
    </lineage>
</organism>
<evidence type="ECO:0000256" key="2">
    <source>
        <dbReference type="ARBA" id="ARBA00022475"/>
    </source>
</evidence>
<evidence type="ECO:0000256" key="6">
    <source>
        <dbReference type="ARBA" id="ARBA00023315"/>
    </source>
</evidence>
<dbReference type="Pfam" id="PF03279">
    <property type="entry name" value="Lip_A_acyltrans"/>
    <property type="match status" value="1"/>
</dbReference>
<evidence type="ECO:0000256" key="4">
    <source>
        <dbReference type="ARBA" id="ARBA00022679"/>
    </source>
</evidence>
<evidence type="ECO:0000313" key="8">
    <source>
        <dbReference type="EMBL" id="ABG58355.1"/>
    </source>
</evidence>
<dbReference type="KEGG" id="chu:CHU_1078"/>
<dbReference type="GO" id="GO:0016746">
    <property type="term" value="F:acyltransferase activity"/>
    <property type="evidence" value="ECO:0007669"/>
    <property type="project" value="UniProtKB-KW"/>
</dbReference>
<dbReference type="EC" id="2.3.1.-" evidence="8"/>
<reference evidence="8 9" key="1">
    <citation type="journal article" date="2007" name="Appl. Environ. Microbiol.">
        <title>Genome sequence of the cellulolytic gliding bacterium Cytophaga hutchinsonii.</title>
        <authorList>
            <person name="Xie G."/>
            <person name="Bruce D.C."/>
            <person name="Challacombe J.F."/>
            <person name="Chertkov O."/>
            <person name="Detter J.C."/>
            <person name="Gilna P."/>
            <person name="Han C.S."/>
            <person name="Lucas S."/>
            <person name="Misra M."/>
            <person name="Myers G.L."/>
            <person name="Richardson P."/>
            <person name="Tapia R."/>
            <person name="Thayer N."/>
            <person name="Thompson L.S."/>
            <person name="Brettin T.S."/>
            <person name="Henrissat B."/>
            <person name="Wilson D.B."/>
            <person name="McBride M.J."/>
        </authorList>
    </citation>
    <scope>NUCLEOTIDE SEQUENCE [LARGE SCALE GENOMIC DNA]</scope>
    <source>
        <strain evidence="9">ATCC 33406 / DSM 1761 / CIP 103989 / NBRC 15051 / NCIMB 9469 / D465</strain>
    </source>
</reference>
<comment type="subcellular location">
    <subcellularLocation>
        <location evidence="1">Cell inner membrane</location>
    </subcellularLocation>
</comment>
<proteinExistence type="predicted"/>
<evidence type="ECO:0000256" key="7">
    <source>
        <dbReference type="SAM" id="Phobius"/>
    </source>
</evidence>
<keyword evidence="9" id="KW-1185">Reference proteome</keyword>
<dbReference type="EMBL" id="CP000383">
    <property type="protein sequence ID" value="ABG58355.1"/>
    <property type="molecule type" value="Genomic_DNA"/>
</dbReference>